<evidence type="ECO:0000256" key="11">
    <source>
        <dbReference type="ARBA" id="ARBA00023235"/>
    </source>
</evidence>
<dbReference type="UniPathway" id="UPA00059">
    <property type="reaction ID" value="UER00104"/>
</dbReference>
<dbReference type="NCBIfam" id="TIGR02150">
    <property type="entry name" value="IPP_isom_1"/>
    <property type="match status" value="1"/>
</dbReference>
<keyword evidence="8" id="KW-0752">Steroid biosynthesis</keyword>
<dbReference type="SUPFAM" id="SSF55811">
    <property type="entry name" value="Nudix"/>
    <property type="match status" value="1"/>
</dbReference>
<keyword evidence="14" id="KW-1185">Reference proteome</keyword>
<dbReference type="InterPro" id="IPR015797">
    <property type="entry name" value="NUDIX_hydrolase-like_dom_sf"/>
</dbReference>
<dbReference type="EMBL" id="LXWW01000022">
    <property type="protein sequence ID" value="OAO17654.1"/>
    <property type="molecule type" value="Genomic_DNA"/>
</dbReference>
<dbReference type="InterPro" id="IPR011876">
    <property type="entry name" value="IsopentenylPP_isomerase_typ1"/>
</dbReference>
<evidence type="ECO:0000256" key="5">
    <source>
        <dbReference type="ARBA" id="ARBA00022516"/>
    </source>
</evidence>
<organism evidence="13 14">
    <name type="scientific">Blastocystis sp. subtype 1 (strain ATCC 50177 / NandII)</name>
    <dbReference type="NCBI Taxonomy" id="478820"/>
    <lineage>
        <taxon>Eukaryota</taxon>
        <taxon>Sar</taxon>
        <taxon>Stramenopiles</taxon>
        <taxon>Bigyra</taxon>
        <taxon>Opalozoa</taxon>
        <taxon>Opalinata</taxon>
        <taxon>Blastocystidae</taxon>
        <taxon>Blastocystis</taxon>
    </lineage>
</organism>
<dbReference type="InterPro" id="IPR000086">
    <property type="entry name" value="NUDIX_hydrolase_dom"/>
</dbReference>
<dbReference type="EC" id="5.3.3.2" evidence="4"/>
<dbReference type="AlphaFoldDB" id="A0A196SPA9"/>
<proteinExistence type="inferred from homology"/>
<dbReference type="GO" id="GO:0005737">
    <property type="term" value="C:cytoplasm"/>
    <property type="evidence" value="ECO:0007669"/>
    <property type="project" value="TreeGrafter"/>
</dbReference>
<name>A0A196SPA9_BLAHN</name>
<dbReference type="STRING" id="478820.A0A196SPA9"/>
<dbReference type="Proteomes" id="UP000078348">
    <property type="component" value="Unassembled WGS sequence"/>
</dbReference>
<dbReference type="GO" id="GO:0006694">
    <property type="term" value="P:steroid biosynthetic process"/>
    <property type="evidence" value="ECO:0007669"/>
    <property type="project" value="UniProtKB-KW"/>
</dbReference>
<evidence type="ECO:0000256" key="4">
    <source>
        <dbReference type="ARBA" id="ARBA00012057"/>
    </source>
</evidence>
<gene>
    <name evidence="13" type="ORF">AV274_0596</name>
</gene>
<keyword evidence="7" id="KW-0460">Magnesium</keyword>
<evidence type="ECO:0000256" key="7">
    <source>
        <dbReference type="ARBA" id="ARBA00022842"/>
    </source>
</evidence>
<keyword evidence="6" id="KW-0479">Metal-binding</keyword>
<protein>
    <recommendedName>
        <fullName evidence="4">isopentenyl-diphosphate Delta-isomerase</fullName>
        <ecNumber evidence="4">5.3.3.2</ecNumber>
    </recommendedName>
</protein>
<dbReference type="FunFam" id="3.90.79.10:FF:000012">
    <property type="entry name" value="Isopentenyl-diphosphate Delta-isomerase 1"/>
    <property type="match status" value="1"/>
</dbReference>
<keyword evidence="5" id="KW-0444">Lipid biosynthesis</keyword>
<dbReference type="Gene3D" id="3.90.79.10">
    <property type="entry name" value="Nucleoside Triphosphate Pyrophosphohydrolase"/>
    <property type="match status" value="1"/>
</dbReference>
<dbReference type="Pfam" id="PF00293">
    <property type="entry name" value="NUDIX"/>
    <property type="match status" value="1"/>
</dbReference>
<evidence type="ECO:0000259" key="12">
    <source>
        <dbReference type="PROSITE" id="PS51462"/>
    </source>
</evidence>
<comment type="pathway">
    <text evidence="2">Isoprenoid biosynthesis; dimethylallyl diphosphate biosynthesis; dimethylallyl diphosphate from isopentenyl diphosphate: step 1/1.</text>
</comment>
<dbReference type="GO" id="GO:0050992">
    <property type="term" value="P:dimethylallyl diphosphate biosynthetic process"/>
    <property type="evidence" value="ECO:0007669"/>
    <property type="project" value="UniProtKB-UniPathway"/>
</dbReference>
<dbReference type="GO" id="GO:0004452">
    <property type="term" value="F:isopentenyl-diphosphate delta-isomerase activity"/>
    <property type="evidence" value="ECO:0007669"/>
    <property type="project" value="UniProtKB-EC"/>
</dbReference>
<dbReference type="PIRSF" id="PIRSF018427">
    <property type="entry name" value="Isopntndiph_ism"/>
    <property type="match status" value="1"/>
</dbReference>
<evidence type="ECO:0000313" key="14">
    <source>
        <dbReference type="Proteomes" id="UP000078348"/>
    </source>
</evidence>
<dbReference type="GO" id="GO:0046872">
    <property type="term" value="F:metal ion binding"/>
    <property type="evidence" value="ECO:0007669"/>
    <property type="project" value="UniProtKB-KW"/>
</dbReference>
<evidence type="ECO:0000256" key="3">
    <source>
        <dbReference type="ARBA" id="ARBA00007579"/>
    </source>
</evidence>
<comment type="cofactor">
    <cofactor evidence="1">
        <name>Mg(2+)</name>
        <dbReference type="ChEBI" id="CHEBI:18420"/>
    </cofactor>
</comment>
<dbReference type="PANTHER" id="PTHR10885:SF0">
    <property type="entry name" value="ISOPENTENYL-DIPHOSPHATE DELTA-ISOMERASE"/>
    <property type="match status" value="1"/>
</dbReference>
<evidence type="ECO:0000256" key="6">
    <source>
        <dbReference type="ARBA" id="ARBA00022723"/>
    </source>
</evidence>
<sequence>MSSTAENNQWKYMEEMCILVDENDHQVGADTKKNCHLIDKKDGSLMRHRAFSVFLFNSESKLLLQKRSDEKITFPGYWANTCCSHPLNVPGETETENDLGVKRAAIRKLKHELGIESDQLSVDDFTGVLTVHYNAASDDTWGENEIDHVLVIKKNVEFKVNPEEVAEARFFTKEEVEHLLDEGDAGREKVSPWFSRISRYYLNTLFEGSEDPKRIVKDGIVAL</sequence>
<dbReference type="PROSITE" id="PS51462">
    <property type="entry name" value="NUDIX"/>
    <property type="match status" value="1"/>
</dbReference>
<dbReference type="OrthoDB" id="510307at2759"/>
<dbReference type="PANTHER" id="PTHR10885">
    <property type="entry name" value="ISOPENTENYL-DIPHOSPHATE DELTA-ISOMERASE"/>
    <property type="match status" value="1"/>
</dbReference>
<feature type="domain" description="Nudix hydrolase" evidence="12">
    <location>
        <begin position="46"/>
        <end position="196"/>
    </location>
</feature>
<evidence type="ECO:0000256" key="2">
    <source>
        <dbReference type="ARBA" id="ARBA00004826"/>
    </source>
</evidence>
<evidence type="ECO:0000256" key="8">
    <source>
        <dbReference type="ARBA" id="ARBA00022955"/>
    </source>
</evidence>
<reference evidence="13 14" key="1">
    <citation type="submission" date="2016-05" db="EMBL/GenBank/DDBJ databases">
        <title>Nuclear genome of Blastocystis sp. subtype 1 NandII.</title>
        <authorList>
            <person name="Gentekaki E."/>
            <person name="Curtis B."/>
            <person name="Stairs C."/>
            <person name="Eme L."/>
            <person name="Herman E."/>
            <person name="Klimes V."/>
            <person name="Arias M.C."/>
            <person name="Elias M."/>
            <person name="Hilliou F."/>
            <person name="Klute M."/>
            <person name="Malik S.-B."/>
            <person name="Pightling A."/>
            <person name="Rachubinski R."/>
            <person name="Salas D."/>
            <person name="Schlacht A."/>
            <person name="Suga H."/>
            <person name="Archibald J."/>
            <person name="Ball S.G."/>
            <person name="Clark G."/>
            <person name="Dacks J."/>
            <person name="Van Der Giezen M."/>
            <person name="Tsaousis A."/>
            <person name="Roger A."/>
        </authorList>
    </citation>
    <scope>NUCLEOTIDE SEQUENCE [LARGE SCALE GENOMIC DNA]</scope>
    <source>
        <strain evidence="14">ATCC 50177 / NandII</strain>
    </source>
</reference>
<comment type="similarity">
    <text evidence="3">Belongs to the IPP isomerase type 1 family.</text>
</comment>
<evidence type="ECO:0000256" key="9">
    <source>
        <dbReference type="ARBA" id="ARBA00023098"/>
    </source>
</evidence>
<dbReference type="GO" id="GO:0009240">
    <property type="term" value="P:isopentenyl diphosphate biosynthetic process"/>
    <property type="evidence" value="ECO:0007669"/>
    <property type="project" value="TreeGrafter"/>
</dbReference>
<accession>A0A196SPA9</accession>
<keyword evidence="10" id="KW-0414">Isoprene biosynthesis</keyword>
<dbReference type="CDD" id="cd02885">
    <property type="entry name" value="NUDIX_IPP_Isomerase"/>
    <property type="match status" value="1"/>
</dbReference>
<evidence type="ECO:0000256" key="10">
    <source>
        <dbReference type="ARBA" id="ARBA00023229"/>
    </source>
</evidence>
<evidence type="ECO:0000313" key="13">
    <source>
        <dbReference type="EMBL" id="OAO17654.1"/>
    </source>
</evidence>
<keyword evidence="9" id="KW-0443">Lipid metabolism</keyword>
<comment type="caution">
    <text evidence="13">The sequence shown here is derived from an EMBL/GenBank/DDBJ whole genome shotgun (WGS) entry which is preliminary data.</text>
</comment>
<keyword evidence="11 13" id="KW-0413">Isomerase</keyword>
<evidence type="ECO:0000256" key="1">
    <source>
        <dbReference type="ARBA" id="ARBA00001946"/>
    </source>
</evidence>